<organism evidence="2 3">
    <name type="scientific">Pocillopora damicornis</name>
    <name type="common">Cauliflower coral</name>
    <name type="synonym">Millepora damicornis</name>
    <dbReference type="NCBI Taxonomy" id="46731"/>
    <lineage>
        <taxon>Eukaryota</taxon>
        <taxon>Metazoa</taxon>
        <taxon>Cnidaria</taxon>
        <taxon>Anthozoa</taxon>
        <taxon>Hexacorallia</taxon>
        <taxon>Scleractinia</taxon>
        <taxon>Astrocoeniina</taxon>
        <taxon>Pocilloporidae</taxon>
        <taxon>Pocillopora</taxon>
    </lineage>
</organism>
<evidence type="ECO:0000256" key="1">
    <source>
        <dbReference type="SAM" id="MobiDB-lite"/>
    </source>
</evidence>
<gene>
    <name evidence="2" type="ORF">pdam_00010940</name>
</gene>
<reference evidence="2 3" key="1">
    <citation type="journal article" date="2018" name="Sci. Rep.">
        <title>Comparative analysis of the Pocillopora damicornis genome highlights role of immune system in coral evolution.</title>
        <authorList>
            <person name="Cunning R."/>
            <person name="Bay R.A."/>
            <person name="Gillette P."/>
            <person name="Baker A.C."/>
            <person name="Traylor-Knowles N."/>
        </authorList>
    </citation>
    <scope>NUCLEOTIDE SEQUENCE [LARGE SCALE GENOMIC DNA]</scope>
    <source>
        <strain evidence="2">RSMAS</strain>
        <tissue evidence="2">Whole animal</tissue>
    </source>
</reference>
<keyword evidence="3" id="KW-1185">Reference proteome</keyword>
<comment type="caution">
    <text evidence="2">The sequence shown here is derived from an EMBL/GenBank/DDBJ whole genome shotgun (WGS) entry which is preliminary data.</text>
</comment>
<name>A0A3M6UHB8_POCDA</name>
<dbReference type="Proteomes" id="UP000275408">
    <property type="component" value="Unassembled WGS sequence"/>
</dbReference>
<feature type="region of interest" description="Disordered" evidence="1">
    <location>
        <begin position="63"/>
        <end position="82"/>
    </location>
</feature>
<dbReference type="EMBL" id="RCHS01001556">
    <property type="protein sequence ID" value="RMX52914.1"/>
    <property type="molecule type" value="Genomic_DNA"/>
</dbReference>
<proteinExistence type="predicted"/>
<evidence type="ECO:0000313" key="3">
    <source>
        <dbReference type="Proteomes" id="UP000275408"/>
    </source>
</evidence>
<sequence length="136" mass="15586">MARLYRKLLKSKHDKKITGGLFDTPSEEKLFGSSKLWNDHNANSCFLIVKESGNSYVVGKDQFEKKTDQGHSGERGETELTLKDLKKARPPGFRKFETSLGSVNLDEELALQLWEDIFKPLYTFDFLKIDSGHLEM</sequence>
<evidence type="ECO:0000313" key="2">
    <source>
        <dbReference type="EMBL" id="RMX52914.1"/>
    </source>
</evidence>
<protein>
    <submittedName>
        <fullName evidence="2">Uncharacterized protein</fullName>
    </submittedName>
</protein>
<dbReference type="AlphaFoldDB" id="A0A3M6UHB8"/>
<accession>A0A3M6UHB8</accession>